<proteinExistence type="predicted"/>
<dbReference type="PANTHER" id="PTHR47691:SF3">
    <property type="entry name" value="HTH-TYPE TRANSCRIPTIONAL REGULATOR RV0890C-RELATED"/>
    <property type="match status" value="1"/>
</dbReference>
<dbReference type="InterPro" id="IPR019734">
    <property type="entry name" value="TPR_rpt"/>
</dbReference>
<dbReference type="CDD" id="cd00383">
    <property type="entry name" value="trans_reg_C"/>
    <property type="match status" value="1"/>
</dbReference>
<sequence>MQGRFRRASRRQCPLPAGSAAPVSRTAYCFGDCRIDLAARELRRAGQLVVLPPKVFDCLAYLIERRERAVGRDELVAAVWGKTEISDTLLGQTLLKARRAVGDSAGAQQAIRTIPRFGYAWVAELTVDAGAGATPVVAAARPKPAAALLRRAAWPAALAIAAAAAGGLWLALRDAPRVDPVPAGSAAVLPVDVSAPAEWTWVRLGLMDAIASRLRAGGQPVVPSDNVVALMRASPDGRRQPDVRAASGAALIVTPSATWSDSGWIVRLRWQGEGPPVEVDERNADVLLAGRAAADRMLVRLGKTPPVESGDAQAWSDTQLLQRAEAALLTGDLDGARRLLQAAPEALRQSGEYGLRLARIDFRAGRFDAAGERLRALLPQATAEGSPVLRARVLNGIGHVTLRQGRLDDAADAYSEAARLLERENEPADLGQAYMGRGSVAQLQRRYDAAQADFSRAHVAFDLAGDGLALARLEANEGMLDASRDRPARAVTSLERAARRFEAFGTTNELAMTSGIEIAARLALLEPAAALAASERAWSFRERPSNPQVRQALAFHRAVALDANGRRREAVALLQDIADGDASTDGTVVQAVARSELARIALADGRAEDAAALALAAIPALDALEDPRGRSAATLAAARALRALGRSADAARETAAFEAWARPRPEPAAALYASLARAEQMAAERHDGSADYERALALAAAGDVPADVAEVVVSYGTALIGEGRLEQATAVVGRVARWADRDLGCALLQVRLHAALGQRAAWEHATTAARAIAGDRDISRELAVFPAGGI</sequence>
<evidence type="ECO:0000256" key="2">
    <source>
        <dbReference type="PROSITE-ProRule" id="PRU00339"/>
    </source>
</evidence>
<dbReference type="Pfam" id="PF00486">
    <property type="entry name" value="Trans_reg_C"/>
    <property type="match status" value="1"/>
</dbReference>
<gene>
    <name evidence="5" type="ORF">DI564_03595</name>
</gene>
<dbReference type="PANTHER" id="PTHR47691">
    <property type="entry name" value="REGULATOR-RELATED"/>
    <property type="match status" value="1"/>
</dbReference>
<dbReference type="InterPro" id="IPR001867">
    <property type="entry name" value="OmpR/PhoB-type_DNA-bd"/>
</dbReference>
<keyword evidence="2" id="KW-0802">TPR repeat</keyword>
<dbReference type="PROSITE" id="PS50005">
    <property type="entry name" value="TPR"/>
    <property type="match status" value="1"/>
</dbReference>
<comment type="caution">
    <text evidence="5">The sequence shown here is derived from an EMBL/GenBank/DDBJ whole genome shotgun (WGS) entry which is preliminary data.</text>
</comment>
<accession>A0A2W5MXF4</accession>
<dbReference type="SUPFAM" id="SSF46894">
    <property type="entry name" value="C-terminal effector domain of the bipartite response regulators"/>
    <property type="match status" value="1"/>
</dbReference>
<dbReference type="SMART" id="SM00862">
    <property type="entry name" value="Trans_reg_C"/>
    <property type="match status" value="1"/>
</dbReference>
<dbReference type="EMBL" id="QFPO01000003">
    <property type="protein sequence ID" value="PZQ18400.1"/>
    <property type="molecule type" value="Genomic_DNA"/>
</dbReference>
<protein>
    <recommendedName>
        <fullName evidence="4">OmpR/PhoB-type domain-containing protein</fullName>
    </recommendedName>
</protein>
<dbReference type="GO" id="GO:0000160">
    <property type="term" value="P:phosphorelay signal transduction system"/>
    <property type="evidence" value="ECO:0007669"/>
    <property type="project" value="InterPro"/>
</dbReference>
<feature type="domain" description="OmpR/PhoB-type" evidence="4">
    <location>
        <begin position="25"/>
        <end position="123"/>
    </location>
</feature>
<evidence type="ECO:0000256" key="1">
    <source>
        <dbReference type="ARBA" id="ARBA00023125"/>
    </source>
</evidence>
<dbReference type="SMART" id="SM00028">
    <property type="entry name" value="TPR"/>
    <property type="match status" value="3"/>
</dbReference>
<dbReference type="InterPro" id="IPR036388">
    <property type="entry name" value="WH-like_DNA-bd_sf"/>
</dbReference>
<dbReference type="Gene3D" id="1.10.10.10">
    <property type="entry name" value="Winged helix-like DNA-binding domain superfamily/Winged helix DNA-binding domain"/>
    <property type="match status" value="1"/>
</dbReference>
<dbReference type="GO" id="GO:0006355">
    <property type="term" value="P:regulation of DNA-templated transcription"/>
    <property type="evidence" value="ECO:0007669"/>
    <property type="project" value="InterPro"/>
</dbReference>
<evidence type="ECO:0000259" key="4">
    <source>
        <dbReference type="PROSITE" id="PS51755"/>
    </source>
</evidence>
<reference evidence="5 6" key="1">
    <citation type="submission" date="2017-08" db="EMBL/GenBank/DDBJ databases">
        <title>Infants hospitalized years apart are colonized by the same room-sourced microbial strains.</title>
        <authorList>
            <person name="Brooks B."/>
            <person name="Olm M.R."/>
            <person name="Firek B.A."/>
            <person name="Baker R."/>
            <person name="Thomas B.C."/>
            <person name="Morowitz M.J."/>
            <person name="Banfield J.F."/>
        </authorList>
    </citation>
    <scope>NUCLEOTIDE SEQUENCE [LARGE SCALE GENOMIC DNA]</scope>
    <source>
        <strain evidence="5">S2_005_003_R2_42</strain>
    </source>
</reference>
<organism evidence="5 6">
    <name type="scientific">Rhodanobacter denitrificans</name>
    <dbReference type="NCBI Taxonomy" id="666685"/>
    <lineage>
        <taxon>Bacteria</taxon>
        <taxon>Pseudomonadati</taxon>
        <taxon>Pseudomonadota</taxon>
        <taxon>Gammaproteobacteria</taxon>
        <taxon>Lysobacterales</taxon>
        <taxon>Rhodanobacteraceae</taxon>
        <taxon>Rhodanobacter</taxon>
    </lineage>
</organism>
<dbReference type="Proteomes" id="UP000249046">
    <property type="component" value="Unassembled WGS sequence"/>
</dbReference>
<feature type="repeat" description="TPR" evidence="2">
    <location>
        <begin position="391"/>
        <end position="424"/>
    </location>
</feature>
<evidence type="ECO:0000256" key="3">
    <source>
        <dbReference type="PROSITE-ProRule" id="PRU01091"/>
    </source>
</evidence>
<dbReference type="GO" id="GO:0003677">
    <property type="term" value="F:DNA binding"/>
    <property type="evidence" value="ECO:0007669"/>
    <property type="project" value="UniProtKB-UniRule"/>
</dbReference>
<evidence type="ECO:0000313" key="5">
    <source>
        <dbReference type="EMBL" id="PZQ18400.1"/>
    </source>
</evidence>
<feature type="DNA-binding region" description="OmpR/PhoB-type" evidence="3">
    <location>
        <begin position="25"/>
        <end position="123"/>
    </location>
</feature>
<dbReference type="InterPro" id="IPR016032">
    <property type="entry name" value="Sig_transdc_resp-reg_C-effctor"/>
</dbReference>
<evidence type="ECO:0000313" key="6">
    <source>
        <dbReference type="Proteomes" id="UP000249046"/>
    </source>
</evidence>
<dbReference type="PROSITE" id="PS51755">
    <property type="entry name" value="OMPR_PHOB"/>
    <property type="match status" value="1"/>
</dbReference>
<dbReference type="InterPro" id="IPR011990">
    <property type="entry name" value="TPR-like_helical_dom_sf"/>
</dbReference>
<dbReference type="SUPFAM" id="SSF48452">
    <property type="entry name" value="TPR-like"/>
    <property type="match status" value="1"/>
</dbReference>
<name>A0A2W5MXF4_9GAMM</name>
<dbReference type="Gene3D" id="1.25.40.10">
    <property type="entry name" value="Tetratricopeptide repeat domain"/>
    <property type="match status" value="2"/>
</dbReference>
<keyword evidence="1 3" id="KW-0238">DNA-binding</keyword>
<dbReference type="AlphaFoldDB" id="A0A2W5MXF4"/>